<evidence type="ECO:0000259" key="1">
    <source>
        <dbReference type="Pfam" id="PF01909"/>
    </source>
</evidence>
<gene>
    <name evidence="2" type="ORF">Athens101428_353</name>
</gene>
<accession>A0A554LN53</accession>
<dbReference type="EMBL" id="VMGN01000016">
    <property type="protein sequence ID" value="TSC94310.1"/>
    <property type="molecule type" value="Genomic_DNA"/>
</dbReference>
<evidence type="ECO:0000313" key="3">
    <source>
        <dbReference type="Proteomes" id="UP000316495"/>
    </source>
</evidence>
<reference evidence="2 3" key="1">
    <citation type="submission" date="2017-07" db="EMBL/GenBank/DDBJ databases">
        <title>Mechanisms for carbon and nitrogen cycling indicate functional differentiation within the Candidate Phyla Radiation.</title>
        <authorList>
            <person name="Danczak R.E."/>
            <person name="Johnston M.D."/>
            <person name="Kenah C."/>
            <person name="Slattery M."/>
            <person name="Wrighton K.C."/>
            <person name="Wilkins M.J."/>
        </authorList>
    </citation>
    <scope>NUCLEOTIDE SEQUENCE [LARGE SCALE GENOMIC DNA]</scope>
    <source>
        <strain evidence="2">Athens1014_28</strain>
    </source>
</reference>
<evidence type="ECO:0000313" key="2">
    <source>
        <dbReference type="EMBL" id="TSC94310.1"/>
    </source>
</evidence>
<dbReference type="InterPro" id="IPR052548">
    <property type="entry name" value="Type_VII_TA_antitoxin"/>
</dbReference>
<dbReference type="Pfam" id="PF01909">
    <property type="entry name" value="NTP_transf_2"/>
    <property type="match status" value="1"/>
</dbReference>
<dbReference type="InterPro" id="IPR002934">
    <property type="entry name" value="Polymerase_NTP_transf_dom"/>
</dbReference>
<feature type="domain" description="Polymerase nucleotidyl transferase" evidence="1">
    <location>
        <begin position="10"/>
        <end position="60"/>
    </location>
</feature>
<protein>
    <recommendedName>
        <fullName evidence="1">Polymerase nucleotidyl transferase domain-containing protein</fullName>
    </recommendedName>
</protein>
<sequence length="71" mass="8153">MSEKDLKIAKQIKKELKAKLGDKLISVILYGSRARGDFHDESDMDLLILTSKRNNPKTSFFYSLHQDAIKI</sequence>
<dbReference type="SUPFAM" id="SSF81301">
    <property type="entry name" value="Nucleotidyltransferase"/>
    <property type="match status" value="1"/>
</dbReference>
<dbReference type="CDD" id="cd05403">
    <property type="entry name" value="NT_KNTase_like"/>
    <property type="match status" value="1"/>
</dbReference>
<dbReference type="AlphaFoldDB" id="A0A554LN53"/>
<dbReference type="PANTHER" id="PTHR33933:SF1">
    <property type="entry name" value="PROTEIN ADENYLYLTRANSFERASE MNTA-RELATED"/>
    <property type="match status" value="1"/>
</dbReference>
<organism evidence="2 3">
    <name type="scientific">Candidatus Berkelbacteria bacterium Athens1014_28</name>
    <dbReference type="NCBI Taxonomy" id="2017145"/>
    <lineage>
        <taxon>Bacteria</taxon>
        <taxon>Candidatus Berkelbacteria</taxon>
    </lineage>
</organism>
<dbReference type="Gene3D" id="3.30.460.10">
    <property type="entry name" value="Beta Polymerase, domain 2"/>
    <property type="match status" value="1"/>
</dbReference>
<proteinExistence type="predicted"/>
<dbReference type="InterPro" id="IPR043519">
    <property type="entry name" value="NT_sf"/>
</dbReference>
<comment type="caution">
    <text evidence="2">The sequence shown here is derived from an EMBL/GenBank/DDBJ whole genome shotgun (WGS) entry which is preliminary data.</text>
</comment>
<dbReference type="GO" id="GO:0016779">
    <property type="term" value="F:nucleotidyltransferase activity"/>
    <property type="evidence" value="ECO:0007669"/>
    <property type="project" value="InterPro"/>
</dbReference>
<name>A0A554LN53_9BACT</name>
<dbReference type="Proteomes" id="UP000316495">
    <property type="component" value="Unassembled WGS sequence"/>
</dbReference>
<dbReference type="PANTHER" id="PTHR33933">
    <property type="entry name" value="NUCLEOTIDYLTRANSFERASE"/>
    <property type="match status" value="1"/>
</dbReference>